<evidence type="ECO:0000256" key="2">
    <source>
        <dbReference type="ARBA" id="ARBA00022679"/>
    </source>
</evidence>
<comment type="caution">
    <text evidence="8">The sequence shown here is derived from an EMBL/GenBank/DDBJ whole genome shotgun (WGS) entry which is preliminary data.</text>
</comment>
<feature type="domain" description="Stealth protein CR1 conserved region 1" evidence="5">
    <location>
        <begin position="278"/>
        <end position="304"/>
    </location>
</feature>
<dbReference type="Pfam" id="PF17103">
    <property type="entry name" value="Stealth_CR4"/>
    <property type="match status" value="1"/>
</dbReference>
<dbReference type="InterPro" id="IPR021520">
    <property type="entry name" value="Stealth_CR2"/>
</dbReference>
<feature type="domain" description="Stealth protein CR3 conserved region 3" evidence="6">
    <location>
        <begin position="465"/>
        <end position="512"/>
    </location>
</feature>
<evidence type="ECO:0000259" key="5">
    <source>
        <dbReference type="Pfam" id="PF17101"/>
    </source>
</evidence>
<dbReference type="Pfam" id="PF17101">
    <property type="entry name" value="Stealth_CR1"/>
    <property type="match status" value="1"/>
</dbReference>
<dbReference type="InterPro" id="IPR031358">
    <property type="entry name" value="Stealth_CR1"/>
</dbReference>
<dbReference type="EMBL" id="JAAKZX010000073">
    <property type="protein sequence ID" value="NGO44863.1"/>
    <property type="molecule type" value="Genomic_DNA"/>
</dbReference>
<feature type="domain" description="Stealth protein CR2 conserved region 2" evidence="4">
    <location>
        <begin position="315"/>
        <end position="421"/>
    </location>
</feature>
<protein>
    <submittedName>
        <fullName evidence="8">Sugar phosphotransferase</fullName>
    </submittedName>
</protein>
<evidence type="ECO:0000256" key="3">
    <source>
        <dbReference type="ARBA" id="ARBA00023169"/>
    </source>
</evidence>
<dbReference type="PANTHER" id="PTHR24045:SF0">
    <property type="entry name" value="N-ACETYLGLUCOSAMINE-1-PHOSPHOTRANSFERASE SUBUNITS ALPHA_BETA"/>
    <property type="match status" value="1"/>
</dbReference>
<evidence type="ECO:0000259" key="4">
    <source>
        <dbReference type="Pfam" id="PF11380"/>
    </source>
</evidence>
<proteinExistence type="inferred from homology"/>
<name>A0ABX0DSI6_9ACTN</name>
<evidence type="ECO:0000259" key="6">
    <source>
        <dbReference type="Pfam" id="PF17102"/>
    </source>
</evidence>
<dbReference type="InterPro" id="IPR031357">
    <property type="entry name" value="Stealth_CR3"/>
</dbReference>
<keyword evidence="3" id="KW-0270">Exopolysaccharide synthesis</keyword>
<gene>
    <name evidence="8" type="ORF">G6048_22760</name>
</gene>
<sequence length="618" mass="69618">MSAVRRDPEGSWLTRLYRRTVPARLRRAVVARTTPRARARVKQHFARLPSARLMMGRVRAAWLVRRHSGLLAEPDREVQLVRGAPKMVLVHPGISPMAARSANAAAVRAAFDEAGLDYFCVRGLSNTAAVVALAAQDRAAAHRALERACRNRPGYVCAVDGHWRERRTTRPGFCRGTWRRLARADVLRVTWYYGDPRGQLTLGPKYGCDVEFWTADEETGDLLLAPRPNRMAEQVPRADAPVSASDSLFTALAPAGRPLPQVRTRKEFDRPGCEDVRFPVDVVYTWVDGRDPEWLRRRAACAGQTYHEEAANAARYLSRDELRYSLRSLSQYAPWVRRIYLVTDEQVPPWLDTGVSGLHVISHKEIFSDPSLLPTFNSHAIESQLHHIDGLSEHFLYFNDDVFLGRPVVPQDFFFPNGLTKFFPSKVLIPPGEPTAEDVPIAAAGKNNRALIKAAFGTVISHKMKHTPHALRRSVLDEMEARFPAQHHATASHRFRSLDDLSFVSSLHHYYAFHTARAVPAHMRYAYLDLSHPALSTRLAALLARRDRQVFCLNDTVSAEQELDTQQALLTAFLEAYFPVPSPYELDRSAECGNDRPADRPLQRCPSRRICVSPADVP</sequence>
<keyword evidence="2" id="KW-0808">Transferase</keyword>
<feature type="domain" description="Stealth protein CR4 conserved region 4" evidence="7">
    <location>
        <begin position="542"/>
        <end position="588"/>
    </location>
</feature>
<evidence type="ECO:0000313" key="8">
    <source>
        <dbReference type="EMBL" id="NGO44863.1"/>
    </source>
</evidence>
<dbReference type="PANTHER" id="PTHR24045">
    <property type="match status" value="1"/>
</dbReference>
<evidence type="ECO:0000256" key="1">
    <source>
        <dbReference type="ARBA" id="ARBA00007583"/>
    </source>
</evidence>
<dbReference type="InterPro" id="IPR047141">
    <property type="entry name" value="Stealth"/>
</dbReference>
<keyword evidence="9" id="KW-1185">Reference proteome</keyword>
<evidence type="ECO:0000313" key="9">
    <source>
        <dbReference type="Proteomes" id="UP001518140"/>
    </source>
</evidence>
<dbReference type="InterPro" id="IPR031356">
    <property type="entry name" value="Stealth_CR4"/>
</dbReference>
<accession>A0ABX0DSI6</accession>
<comment type="similarity">
    <text evidence="1">Belongs to the stealth family.</text>
</comment>
<evidence type="ECO:0000259" key="7">
    <source>
        <dbReference type="Pfam" id="PF17103"/>
    </source>
</evidence>
<organism evidence="8 9">
    <name type="scientific">Streptomyces ureilyticus</name>
    <dbReference type="NCBI Taxonomy" id="1775131"/>
    <lineage>
        <taxon>Bacteria</taxon>
        <taxon>Bacillati</taxon>
        <taxon>Actinomycetota</taxon>
        <taxon>Actinomycetes</taxon>
        <taxon>Kitasatosporales</taxon>
        <taxon>Streptomycetaceae</taxon>
        <taxon>Streptomyces</taxon>
    </lineage>
</organism>
<dbReference type="Proteomes" id="UP001518140">
    <property type="component" value="Unassembled WGS sequence"/>
</dbReference>
<dbReference type="Pfam" id="PF17102">
    <property type="entry name" value="Stealth_CR3"/>
    <property type="match status" value="1"/>
</dbReference>
<dbReference type="Pfam" id="PF11380">
    <property type="entry name" value="Stealth_CR2"/>
    <property type="match status" value="1"/>
</dbReference>
<reference evidence="8 9" key="1">
    <citation type="submission" date="2020-02" db="EMBL/GenBank/DDBJ databases">
        <title>Whole-genome analyses of novel actinobacteria.</title>
        <authorList>
            <person name="Sahin N."/>
            <person name="Tokatli A."/>
        </authorList>
    </citation>
    <scope>NUCLEOTIDE SEQUENCE [LARGE SCALE GENOMIC DNA]</scope>
    <source>
        <strain evidence="8 9">YC419</strain>
    </source>
</reference>